<protein>
    <submittedName>
        <fullName evidence="1">Uncharacterized protein</fullName>
    </submittedName>
</protein>
<name>A0A820AGC4_9BILA</name>
<dbReference type="EMBL" id="CAJOBF010005934">
    <property type="protein sequence ID" value="CAF4191493.1"/>
    <property type="molecule type" value="Genomic_DNA"/>
</dbReference>
<dbReference type="AlphaFoldDB" id="A0A820AGC4"/>
<proteinExistence type="predicted"/>
<comment type="caution">
    <text evidence="1">The sequence shown here is derived from an EMBL/GenBank/DDBJ whole genome shotgun (WGS) entry which is preliminary data.</text>
</comment>
<gene>
    <name evidence="1" type="ORF">UXM345_LOCUS27457</name>
</gene>
<accession>A0A820AGC4</accession>
<dbReference type="Proteomes" id="UP000663842">
    <property type="component" value="Unassembled WGS sequence"/>
</dbReference>
<evidence type="ECO:0000313" key="1">
    <source>
        <dbReference type="EMBL" id="CAF4191493.1"/>
    </source>
</evidence>
<organism evidence="1 2">
    <name type="scientific">Rotaria magnacalcarata</name>
    <dbReference type="NCBI Taxonomy" id="392030"/>
    <lineage>
        <taxon>Eukaryota</taxon>
        <taxon>Metazoa</taxon>
        <taxon>Spiralia</taxon>
        <taxon>Gnathifera</taxon>
        <taxon>Rotifera</taxon>
        <taxon>Eurotatoria</taxon>
        <taxon>Bdelloidea</taxon>
        <taxon>Philodinida</taxon>
        <taxon>Philodinidae</taxon>
        <taxon>Rotaria</taxon>
    </lineage>
</organism>
<evidence type="ECO:0000313" key="2">
    <source>
        <dbReference type="Proteomes" id="UP000663842"/>
    </source>
</evidence>
<sequence>MEKVYLFSLHEEIVLE</sequence>
<feature type="non-terminal residue" evidence="1">
    <location>
        <position position="16"/>
    </location>
</feature>
<reference evidence="1" key="1">
    <citation type="submission" date="2021-02" db="EMBL/GenBank/DDBJ databases">
        <authorList>
            <person name="Nowell W R."/>
        </authorList>
    </citation>
    <scope>NUCLEOTIDE SEQUENCE</scope>
</reference>